<dbReference type="PROSITE" id="PS51307">
    <property type="entry name" value="ASD2"/>
    <property type="match status" value="1"/>
</dbReference>
<dbReference type="GO" id="GO:0051015">
    <property type="term" value="F:actin filament binding"/>
    <property type="evidence" value="ECO:0007669"/>
    <property type="project" value="InterPro"/>
</dbReference>
<evidence type="ECO:0000256" key="1">
    <source>
        <dbReference type="ARBA" id="ARBA00004245"/>
    </source>
</evidence>
<reference evidence="7" key="3">
    <citation type="submission" date="2025-09" db="UniProtKB">
        <authorList>
            <consortium name="Ensembl"/>
        </authorList>
    </citation>
    <scope>IDENTIFICATION</scope>
</reference>
<comment type="similarity">
    <text evidence="2">Belongs to the shroom family.</text>
</comment>
<feature type="domain" description="ASD2" evidence="6">
    <location>
        <begin position="1"/>
        <end position="214"/>
    </location>
</feature>
<dbReference type="STRING" id="7719.ENSCINP00000026725"/>
<dbReference type="GO" id="GO:0005856">
    <property type="term" value="C:cytoskeleton"/>
    <property type="evidence" value="ECO:0007669"/>
    <property type="project" value="UniProtKB-SubCell"/>
</dbReference>
<organism evidence="7 8">
    <name type="scientific">Ciona intestinalis</name>
    <name type="common">Transparent sea squirt</name>
    <name type="synonym">Ascidia intestinalis</name>
    <dbReference type="NCBI Taxonomy" id="7719"/>
    <lineage>
        <taxon>Eukaryota</taxon>
        <taxon>Metazoa</taxon>
        <taxon>Chordata</taxon>
        <taxon>Tunicata</taxon>
        <taxon>Ascidiacea</taxon>
        <taxon>Phlebobranchia</taxon>
        <taxon>Cionidae</taxon>
        <taxon>Ciona</taxon>
    </lineage>
</organism>
<keyword evidence="5" id="KW-0175">Coiled coil</keyword>
<evidence type="ECO:0000256" key="3">
    <source>
        <dbReference type="ARBA" id="ARBA00022490"/>
    </source>
</evidence>
<reference evidence="7" key="2">
    <citation type="submission" date="2025-08" db="UniProtKB">
        <authorList>
            <consortium name="Ensembl"/>
        </authorList>
    </citation>
    <scope>IDENTIFICATION</scope>
</reference>
<dbReference type="HOGENOM" id="CLU_092659_0_0_1"/>
<feature type="coiled-coil region" evidence="5">
    <location>
        <begin position="131"/>
        <end position="158"/>
    </location>
</feature>
<evidence type="ECO:0000256" key="2">
    <source>
        <dbReference type="ARBA" id="ARBA00006469"/>
    </source>
</evidence>
<evidence type="ECO:0000256" key="4">
    <source>
        <dbReference type="ARBA" id="ARBA00023212"/>
    </source>
</evidence>
<keyword evidence="3" id="KW-0963">Cytoplasm</keyword>
<dbReference type="PANTHER" id="PTHR15012:SF32">
    <property type="entry name" value="PROTEIN SHROOM"/>
    <property type="match status" value="1"/>
</dbReference>
<dbReference type="GeneTree" id="ENSGT00940000167525"/>
<dbReference type="Proteomes" id="UP000008144">
    <property type="component" value="Unassembled WGS sequence"/>
</dbReference>
<gene>
    <name evidence="7" type="primary">LOC100184075</name>
</gene>
<dbReference type="Ensembl" id="ENSCINT00000026971.2">
    <property type="protein sequence ID" value="ENSCINP00000026725.2"/>
    <property type="gene ID" value="ENSCING00000014888.2"/>
</dbReference>
<dbReference type="OMA" id="THEQFAD"/>
<protein>
    <submittedName>
        <fullName evidence="7">Protein Shroom3-like</fullName>
    </submittedName>
</protein>
<keyword evidence="4" id="KW-0206">Cytoskeleton</keyword>
<evidence type="ECO:0000256" key="5">
    <source>
        <dbReference type="SAM" id="Coils"/>
    </source>
</evidence>
<evidence type="ECO:0000259" key="6">
    <source>
        <dbReference type="PROSITE" id="PS51307"/>
    </source>
</evidence>
<proteinExistence type="inferred from homology"/>
<dbReference type="Gene3D" id="6.10.250.3120">
    <property type="match status" value="1"/>
</dbReference>
<evidence type="ECO:0000313" key="8">
    <source>
        <dbReference type="Proteomes" id="UP000008144"/>
    </source>
</evidence>
<accession>F6YS23</accession>
<dbReference type="InParanoid" id="F6YS23"/>
<keyword evidence="8" id="KW-1185">Reference proteome</keyword>
<dbReference type="InterPro" id="IPR027685">
    <property type="entry name" value="Shroom_fam"/>
</dbReference>
<dbReference type="PANTHER" id="PTHR15012">
    <property type="entry name" value="APICAL PROTEIN/SHROOM-RELATED"/>
    <property type="match status" value="1"/>
</dbReference>
<reference evidence="8" key="1">
    <citation type="journal article" date="2002" name="Science">
        <title>The draft genome of Ciona intestinalis: insights into chordate and vertebrate origins.</title>
        <authorList>
            <person name="Dehal P."/>
            <person name="Satou Y."/>
            <person name="Campbell R.K."/>
            <person name="Chapman J."/>
            <person name="Degnan B."/>
            <person name="De Tomaso A."/>
            <person name="Davidson B."/>
            <person name="Di Gregorio A."/>
            <person name="Gelpke M."/>
            <person name="Goodstein D.M."/>
            <person name="Harafuji N."/>
            <person name="Hastings K.E."/>
            <person name="Ho I."/>
            <person name="Hotta K."/>
            <person name="Huang W."/>
            <person name="Kawashima T."/>
            <person name="Lemaire P."/>
            <person name="Martinez D."/>
            <person name="Meinertzhagen I.A."/>
            <person name="Necula S."/>
            <person name="Nonaka M."/>
            <person name="Putnam N."/>
            <person name="Rash S."/>
            <person name="Saiga H."/>
            <person name="Satake M."/>
            <person name="Terry A."/>
            <person name="Yamada L."/>
            <person name="Wang H.G."/>
            <person name="Awazu S."/>
            <person name="Azumi K."/>
            <person name="Boore J."/>
            <person name="Branno M."/>
            <person name="Chin-Bow S."/>
            <person name="DeSantis R."/>
            <person name="Doyle S."/>
            <person name="Francino P."/>
            <person name="Keys D.N."/>
            <person name="Haga S."/>
            <person name="Hayashi H."/>
            <person name="Hino K."/>
            <person name="Imai K.S."/>
            <person name="Inaba K."/>
            <person name="Kano S."/>
            <person name="Kobayashi K."/>
            <person name="Kobayashi M."/>
            <person name="Lee B.I."/>
            <person name="Makabe K.W."/>
            <person name="Manohar C."/>
            <person name="Matassi G."/>
            <person name="Medina M."/>
            <person name="Mochizuki Y."/>
            <person name="Mount S."/>
            <person name="Morishita T."/>
            <person name="Miura S."/>
            <person name="Nakayama A."/>
            <person name="Nishizaka S."/>
            <person name="Nomoto H."/>
            <person name="Ohta F."/>
            <person name="Oishi K."/>
            <person name="Rigoutsos I."/>
            <person name="Sano M."/>
            <person name="Sasaki A."/>
            <person name="Sasakura Y."/>
            <person name="Shoguchi E."/>
            <person name="Shin-i T."/>
            <person name="Spagnuolo A."/>
            <person name="Stainier D."/>
            <person name="Suzuki M.M."/>
            <person name="Tassy O."/>
            <person name="Takatori N."/>
            <person name="Tokuoka M."/>
            <person name="Yagi K."/>
            <person name="Yoshizaki F."/>
            <person name="Wada S."/>
            <person name="Zhang C."/>
            <person name="Hyatt P.D."/>
            <person name="Larimer F."/>
            <person name="Detter C."/>
            <person name="Doggett N."/>
            <person name="Glavina T."/>
            <person name="Hawkins T."/>
            <person name="Richardson P."/>
            <person name="Lucas S."/>
            <person name="Kohara Y."/>
            <person name="Levine M."/>
            <person name="Satoh N."/>
            <person name="Rokhsar D.S."/>
        </authorList>
    </citation>
    <scope>NUCLEOTIDE SEQUENCE [LARGE SCALE GENOMIC DNA]</scope>
</reference>
<name>F6YS23_CIOIN</name>
<dbReference type="Pfam" id="PF08687">
    <property type="entry name" value="ASD2"/>
    <property type="match status" value="1"/>
</dbReference>
<dbReference type="InterPro" id="IPR014799">
    <property type="entry name" value="ASD2_dom"/>
</dbReference>
<dbReference type="AlphaFoldDB" id="F6YS23"/>
<evidence type="ECO:0000313" key="7">
    <source>
        <dbReference type="Ensembl" id="ENSCINP00000026725.2"/>
    </source>
</evidence>
<sequence>YYKTSASKAKILNLIKEKIADGEISSEEDQDNVEDINSKKMELVLSIKTKLDELDSMKDLLQVEMRENESLGGQVLKSVQDVCTDREEEKYNSFVHDVDMIINLLLSLSGRMARVENTIQMLHPGGQEREMKLLLLKRNQLSAQLEDAQQLRQYINRRSVAFTRLLRLKLTHEQFADYEHYIKMKSALIMEQRELDDKAKLGDEQMHDLMESLPDDLQQKLQSLMNE</sequence>
<comment type="subcellular location">
    <subcellularLocation>
        <location evidence="1">Cytoplasm</location>
        <location evidence="1">Cytoskeleton</location>
    </subcellularLocation>
</comment>